<dbReference type="EMBL" id="CM020619">
    <property type="protein sequence ID" value="KAK1865736.1"/>
    <property type="molecule type" value="Genomic_DNA"/>
</dbReference>
<sequence>MPPLPPRPPAFVTGWAGSVAALATAAGRRSPVQPLRQRRPTTRRHPVGPAGARAARRGAAALRASVAAADEVDPGAVPGTHLRVVRYPSPILRAPNAEVTSFDAELAALAKGMFKVMYAANGVGLAAPQVGVNIRMMVWNPDGDARKWLAEKVLVNPRVVSWGKETAVDVEGCLSFPGMNGLVRRSTSVKVEGQNVKGKPIKMKLTGWQAVIFAHEYDHLDGVLEVT</sequence>
<reference evidence="1" key="1">
    <citation type="submission" date="2019-11" db="EMBL/GenBank/DDBJ databases">
        <title>Nori genome reveals adaptations in red seaweeds to the harsh intertidal environment.</title>
        <authorList>
            <person name="Wang D."/>
            <person name="Mao Y."/>
        </authorList>
    </citation>
    <scope>NUCLEOTIDE SEQUENCE</scope>
    <source>
        <tissue evidence="1">Gametophyte</tissue>
    </source>
</reference>
<keyword evidence="2" id="KW-1185">Reference proteome</keyword>
<comment type="caution">
    <text evidence="1">The sequence shown here is derived from an EMBL/GenBank/DDBJ whole genome shotgun (WGS) entry which is preliminary data.</text>
</comment>
<accession>A0ACC3C6Y2</accession>
<name>A0ACC3C6Y2_PYRYE</name>
<gene>
    <name evidence="1" type="ORF">I4F81_008261</name>
</gene>
<evidence type="ECO:0000313" key="2">
    <source>
        <dbReference type="Proteomes" id="UP000798662"/>
    </source>
</evidence>
<proteinExistence type="predicted"/>
<dbReference type="Proteomes" id="UP000798662">
    <property type="component" value="Chromosome 2"/>
</dbReference>
<organism evidence="1 2">
    <name type="scientific">Pyropia yezoensis</name>
    <name type="common">Susabi-nori</name>
    <name type="synonym">Porphyra yezoensis</name>
    <dbReference type="NCBI Taxonomy" id="2788"/>
    <lineage>
        <taxon>Eukaryota</taxon>
        <taxon>Rhodophyta</taxon>
        <taxon>Bangiophyceae</taxon>
        <taxon>Bangiales</taxon>
        <taxon>Bangiaceae</taxon>
        <taxon>Pyropia</taxon>
    </lineage>
</organism>
<protein>
    <submittedName>
        <fullName evidence="1">Uncharacterized protein</fullName>
    </submittedName>
</protein>
<evidence type="ECO:0000313" key="1">
    <source>
        <dbReference type="EMBL" id="KAK1865736.1"/>
    </source>
</evidence>